<dbReference type="InterPro" id="IPR036396">
    <property type="entry name" value="Cyt_P450_sf"/>
</dbReference>
<evidence type="ECO:0000256" key="4">
    <source>
        <dbReference type="ARBA" id="ARBA00023002"/>
    </source>
</evidence>
<keyword evidence="6 7" id="KW-0503">Monooxygenase</keyword>
<dbReference type="EMBL" id="BHYM01000070">
    <property type="protein sequence ID" value="GCE43343.1"/>
    <property type="molecule type" value="Genomic_DNA"/>
</dbReference>
<comment type="similarity">
    <text evidence="1 7">Belongs to the cytochrome P450 family.</text>
</comment>
<dbReference type="Proteomes" id="UP000287519">
    <property type="component" value="Unassembled WGS sequence"/>
</dbReference>
<name>A0A402CI98_RHOWR</name>
<sequence length="404" mass="44736">MTSTQSFIDEITIEELETDPYPFYERLRKEAPVAFVPALGMYIVSTKELCADIAKDAENWPAVISAAGGRTFGPGALLNTNGDEHRKLRDMVEPHLQPSAVDKYIDDLVRPFARQRLAEIENDGNADIVAAYCEPVSVRALGDLLGLDDVSTDKLREWFHKLSVSFTNAAVDENGEFANPDGFIPGDEAKAEIIAHVDPKIDKWIMEPDHTAISHWLHDGMPEGETRSRDVIYPNLYVFLLGAMQEPGHAMATTLAGLFTKPEQLERVVDDPASIPRAVSEGMRWVAPIWSAVVKRAAHEVEVGGVTLPEGSIVMLSYGSANQDENAYNAPTEFDIDRALLPNMTFGGGKHACAGTYFANSVIRIGLEELLESIPNLERDEAHEVDFWGWGFRGPKQLFVKWEV</sequence>
<organism evidence="8 9">
    <name type="scientific">Rhodococcus wratislaviensis</name>
    <name type="common">Tsukamurella wratislaviensis</name>
    <dbReference type="NCBI Taxonomy" id="44752"/>
    <lineage>
        <taxon>Bacteria</taxon>
        <taxon>Bacillati</taxon>
        <taxon>Actinomycetota</taxon>
        <taxon>Actinomycetes</taxon>
        <taxon>Mycobacteriales</taxon>
        <taxon>Nocardiaceae</taxon>
        <taxon>Rhodococcus</taxon>
    </lineage>
</organism>
<protein>
    <recommendedName>
        <fullName evidence="10">Cytochrome P450</fullName>
    </recommendedName>
</protein>
<dbReference type="PROSITE" id="PS00086">
    <property type="entry name" value="CYTOCHROME_P450"/>
    <property type="match status" value="1"/>
</dbReference>
<keyword evidence="5 7" id="KW-0408">Iron</keyword>
<proteinExistence type="inferred from homology"/>
<gene>
    <name evidence="8" type="ORF">Rhow_007573</name>
</gene>
<evidence type="ECO:0000313" key="8">
    <source>
        <dbReference type="EMBL" id="GCE43343.1"/>
    </source>
</evidence>
<evidence type="ECO:0000256" key="2">
    <source>
        <dbReference type="ARBA" id="ARBA00022617"/>
    </source>
</evidence>
<dbReference type="GO" id="GO:0005506">
    <property type="term" value="F:iron ion binding"/>
    <property type="evidence" value="ECO:0007669"/>
    <property type="project" value="InterPro"/>
</dbReference>
<dbReference type="PRINTS" id="PR00359">
    <property type="entry name" value="BP450"/>
</dbReference>
<dbReference type="PANTHER" id="PTHR46696:SF1">
    <property type="entry name" value="CYTOCHROME P450 YJIB-RELATED"/>
    <property type="match status" value="1"/>
</dbReference>
<evidence type="ECO:0000256" key="7">
    <source>
        <dbReference type="RuleBase" id="RU000461"/>
    </source>
</evidence>
<dbReference type="InterPro" id="IPR002397">
    <property type="entry name" value="Cyt_P450_B"/>
</dbReference>
<keyword evidence="9" id="KW-1185">Reference proteome</keyword>
<dbReference type="RefSeq" id="WP_124395141.1">
    <property type="nucleotide sequence ID" value="NZ_BHYM01000070.1"/>
</dbReference>
<evidence type="ECO:0008006" key="10">
    <source>
        <dbReference type="Google" id="ProtNLM"/>
    </source>
</evidence>
<comment type="caution">
    <text evidence="8">The sequence shown here is derived from an EMBL/GenBank/DDBJ whole genome shotgun (WGS) entry which is preliminary data.</text>
</comment>
<dbReference type="InterPro" id="IPR001128">
    <property type="entry name" value="Cyt_P450"/>
</dbReference>
<dbReference type="GO" id="GO:0020037">
    <property type="term" value="F:heme binding"/>
    <property type="evidence" value="ECO:0007669"/>
    <property type="project" value="InterPro"/>
</dbReference>
<evidence type="ECO:0000313" key="9">
    <source>
        <dbReference type="Proteomes" id="UP000287519"/>
    </source>
</evidence>
<evidence type="ECO:0000256" key="3">
    <source>
        <dbReference type="ARBA" id="ARBA00022723"/>
    </source>
</evidence>
<evidence type="ECO:0000256" key="5">
    <source>
        <dbReference type="ARBA" id="ARBA00023004"/>
    </source>
</evidence>
<keyword evidence="3 7" id="KW-0479">Metal-binding</keyword>
<accession>A0A402CI98</accession>
<dbReference type="OrthoDB" id="502624at2"/>
<dbReference type="AlphaFoldDB" id="A0A402CI98"/>
<dbReference type="Gene3D" id="1.10.630.10">
    <property type="entry name" value="Cytochrome P450"/>
    <property type="match status" value="1"/>
</dbReference>
<dbReference type="InterPro" id="IPR017972">
    <property type="entry name" value="Cyt_P450_CS"/>
</dbReference>
<dbReference type="GO" id="GO:0004497">
    <property type="term" value="F:monooxygenase activity"/>
    <property type="evidence" value="ECO:0007669"/>
    <property type="project" value="UniProtKB-KW"/>
</dbReference>
<reference evidence="8 9" key="1">
    <citation type="submission" date="2018-11" db="EMBL/GenBank/DDBJ databases">
        <title>Microbial catabolism of amino acid.</title>
        <authorList>
            <person name="Hibi M."/>
            <person name="Ogawa J."/>
        </authorList>
    </citation>
    <scope>NUCLEOTIDE SEQUENCE [LARGE SCALE GENOMIC DNA]</scope>
    <source>
        <strain evidence="8 9">C31-06</strain>
    </source>
</reference>
<dbReference type="GO" id="GO:0016705">
    <property type="term" value="F:oxidoreductase activity, acting on paired donors, with incorporation or reduction of molecular oxygen"/>
    <property type="evidence" value="ECO:0007669"/>
    <property type="project" value="InterPro"/>
</dbReference>
<dbReference type="PANTHER" id="PTHR46696">
    <property type="entry name" value="P450, PUTATIVE (EUROFUNG)-RELATED"/>
    <property type="match status" value="1"/>
</dbReference>
<dbReference type="SUPFAM" id="SSF48264">
    <property type="entry name" value="Cytochrome P450"/>
    <property type="match status" value="1"/>
</dbReference>
<dbReference type="Pfam" id="PF00067">
    <property type="entry name" value="p450"/>
    <property type="match status" value="1"/>
</dbReference>
<evidence type="ECO:0000256" key="1">
    <source>
        <dbReference type="ARBA" id="ARBA00010617"/>
    </source>
</evidence>
<keyword evidence="4 7" id="KW-0560">Oxidoreductase</keyword>
<keyword evidence="2 7" id="KW-0349">Heme</keyword>
<evidence type="ECO:0000256" key="6">
    <source>
        <dbReference type="ARBA" id="ARBA00023033"/>
    </source>
</evidence>